<dbReference type="OrthoDB" id="9793802at2"/>
<dbReference type="STRING" id="1245469.S58_16770"/>
<proteinExistence type="predicted"/>
<dbReference type="Proteomes" id="UP000011841">
    <property type="component" value="Chromosome"/>
</dbReference>
<gene>
    <name evidence="1" type="ORF">S58_16770</name>
</gene>
<reference evidence="1 2" key="1">
    <citation type="journal article" date="2013" name="Appl. Environ. Microbiol.">
        <title>Genome analysis suggests that the soil oligotrophic bacterium Agromonas oligotrophica (Bradyrhizobium oligotrophicum) is a nitrogen-fixing symbiont of Aeschynomene indica.</title>
        <authorList>
            <person name="Okubo T."/>
            <person name="Fukushima S."/>
            <person name="Itakura M."/>
            <person name="Oshima K."/>
            <person name="Longtonglang A."/>
            <person name="Teaumroong N."/>
            <person name="Mitsui H."/>
            <person name="Hattori M."/>
            <person name="Hattori R."/>
            <person name="Hattori T."/>
            <person name="Minamisawa K."/>
        </authorList>
    </citation>
    <scope>NUCLEOTIDE SEQUENCE [LARGE SCALE GENOMIC DNA]</scope>
    <source>
        <strain evidence="1 2">S58</strain>
    </source>
</reference>
<accession>M4ZN92</accession>
<dbReference type="GeneID" id="301815608"/>
<evidence type="ECO:0000313" key="1">
    <source>
        <dbReference type="EMBL" id="BAM87685.1"/>
    </source>
</evidence>
<dbReference type="RefSeq" id="WP_015664814.1">
    <property type="nucleotide sequence ID" value="NC_020453.1"/>
</dbReference>
<dbReference type="AlphaFoldDB" id="M4ZN92"/>
<evidence type="ECO:0000313" key="2">
    <source>
        <dbReference type="Proteomes" id="UP000011841"/>
    </source>
</evidence>
<protein>
    <submittedName>
        <fullName evidence="1">Putative baseplate assembly protein GpJ</fullName>
    </submittedName>
</protein>
<dbReference type="KEGG" id="aol:S58_16770"/>
<name>M4ZN92_9BRAD</name>
<dbReference type="EMBL" id="AP012603">
    <property type="protein sequence ID" value="BAM87685.1"/>
    <property type="molecule type" value="Genomic_DNA"/>
</dbReference>
<dbReference type="eggNOG" id="COG3948">
    <property type="taxonomic scope" value="Bacteria"/>
</dbReference>
<keyword evidence="2" id="KW-1185">Reference proteome</keyword>
<dbReference type="PATRIC" id="fig|1245469.3.peg.1709"/>
<sequence length="286" mass="30871">MDAPLPNIPLPVIEREPAFETLFNNRLVQLRGLLADAGFDWDTYILRSDPLNRFCRHAAYGDLLMVSAMNDTFRATLTDFAQGADLIALASDWNLTQADGEAIDDLRRRLRETKKGQGGFTDNWYKRHAFAADPLRVDDVGVEGDAKGGVLVSILSKDNGGVASDDLLATVEAALNQPGVRGDNDHITVVRAVILTVNVEADVWLLPEATKETTMAASKAALVANFAAERRLGWDFASDFAVAALRTVGVKRVSLVAPASNSVVVTAGNEAVALGTIELNYKGRAY</sequence>
<dbReference type="HOGENOM" id="CLU_046415_0_1_5"/>
<organism evidence="1 2">
    <name type="scientific">Bradyrhizobium oligotrophicum S58</name>
    <dbReference type="NCBI Taxonomy" id="1245469"/>
    <lineage>
        <taxon>Bacteria</taxon>
        <taxon>Pseudomonadati</taxon>
        <taxon>Pseudomonadota</taxon>
        <taxon>Alphaproteobacteria</taxon>
        <taxon>Hyphomicrobiales</taxon>
        <taxon>Nitrobacteraceae</taxon>
        <taxon>Bradyrhizobium</taxon>
    </lineage>
</organism>